<evidence type="ECO:0000256" key="12">
    <source>
        <dbReference type="ARBA" id="ARBA00048418"/>
    </source>
</evidence>
<evidence type="ECO:0000256" key="13">
    <source>
        <dbReference type="SAM" id="MobiDB-lite"/>
    </source>
</evidence>
<comment type="similarity">
    <text evidence="2">Belongs to the methyltransferase superfamily. HEN1 family.</text>
</comment>
<proteinExistence type="inferred from homology"/>
<evidence type="ECO:0000256" key="3">
    <source>
        <dbReference type="ARBA" id="ARBA00021330"/>
    </source>
</evidence>
<keyword evidence="7" id="KW-0479">Metal-binding</keyword>
<feature type="region of interest" description="Disordered" evidence="13">
    <location>
        <begin position="1"/>
        <end position="22"/>
    </location>
</feature>
<name>K6W5A7_9MICO</name>
<keyword evidence="6" id="KW-0949">S-adenosyl-L-methionine</keyword>
<dbReference type="InterPro" id="IPR024740">
    <property type="entry name" value="Hen1_N"/>
</dbReference>
<evidence type="ECO:0000256" key="6">
    <source>
        <dbReference type="ARBA" id="ARBA00022691"/>
    </source>
</evidence>
<keyword evidence="4" id="KW-0489">Methyltransferase</keyword>
<dbReference type="STRING" id="1184609.KILIM_004_01320"/>
<dbReference type="InterPro" id="IPR024026">
    <property type="entry name" value="3'-RNA_MeTfrase_Hen1_bac"/>
</dbReference>
<dbReference type="SUPFAM" id="SSF53335">
    <property type="entry name" value="S-adenosyl-L-methionine-dependent methyltransferases"/>
    <property type="match status" value="1"/>
</dbReference>
<sequence length="569" mass="61518">MTARQGRGQPGSPENHAAGGVVTSNNGRVLLTITSTAPDASDLGYLLHKHPDRVQSVELPVGRATVFYPEADADRCTAALLLEVAPIDLVRGRGKRSEGFALGQYVNDRPYAASSLLAVALGKVFGTALKGRCDARPELAASPLPLQIRVPALPAKRHEWRDGAELVRDLFEPLGWTVTLRRSDLAEGLAGFDWGPAPYVDLTLQGQVRLADALTQLYVLLPVLDGSKHYWVGPQEVDKLLRAGEGWLAAHPERALITRRYLAAQRSLVDDATSRLVELDDRPAGELEALGQLWCGCDADDDCSGDVGVDALSDGNAVGAPDCAPDGADARTCTGDAADEGTEPSGHRPLKVLRRKAVVAALREVGAARVVDLGCGEGYYLQGLLADSAFTELLGVDVSAHTLSKAAKRLRLDRRSEREQHRLQLRQSSLTYRDDALTGYDAALLVEVVEHLEPDRLPSLEVNVFGHARPRAVVVTTPNVEYNAVYGMPPGEFRHRDHRFEWSRAQFERWARGVAERHGYTVGFRPVGEVDGQLGSPTQLGLFVRAEDRPPPEAGQPGGDCPAPRDSPA</sequence>
<dbReference type="GO" id="GO:0090486">
    <property type="term" value="F:small RNA 2'-O-methyltransferase activity"/>
    <property type="evidence" value="ECO:0007669"/>
    <property type="project" value="UniProtKB-EC"/>
</dbReference>
<keyword evidence="9" id="KW-0694">RNA-binding</keyword>
<feature type="domain" description="Methyltransferase type 12" evidence="14">
    <location>
        <begin position="371"/>
        <end position="473"/>
    </location>
</feature>
<gene>
    <name evidence="16" type="ORF">KILIM_004_01320</name>
</gene>
<dbReference type="GO" id="GO:0046872">
    <property type="term" value="F:metal ion binding"/>
    <property type="evidence" value="ECO:0007669"/>
    <property type="project" value="UniProtKB-KW"/>
</dbReference>
<dbReference type="EC" id="2.1.1.386" evidence="11"/>
<dbReference type="Proteomes" id="UP000008366">
    <property type="component" value="Unassembled WGS sequence"/>
</dbReference>
<feature type="domain" description="Hen1 N-terminal" evidence="15">
    <location>
        <begin position="29"/>
        <end position="276"/>
    </location>
</feature>
<protein>
    <recommendedName>
        <fullName evidence="3">Small RNA 2'-O-methyltransferase</fullName>
        <ecNumber evidence="11">2.1.1.386</ecNumber>
    </recommendedName>
</protein>
<dbReference type="GO" id="GO:0031047">
    <property type="term" value="P:regulatory ncRNA-mediated gene silencing"/>
    <property type="evidence" value="ECO:0007669"/>
    <property type="project" value="UniProtKB-KW"/>
</dbReference>
<accession>K6W5A7</accession>
<evidence type="ECO:0000256" key="8">
    <source>
        <dbReference type="ARBA" id="ARBA00022842"/>
    </source>
</evidence>
<dbReference type="InterPro" id="IPR038546">
    <property type="entry name" value="Hen1_N_sf"/>
</dbReference>
<dbReference type="Gene3D" id="3.40.50.150">
    <property type="entry name" value="Vaccinia Virus protein VP39"/>
    <property type="match status" value="1"/>
</dbReference>
<evidence type="ECO:0000259" key="15">
    <source>
        <dbReference type="Pfam" id="PF12623"/>
    </source>
</evidence>
<keyword evidence="10" id="KW-0943">RNA-mediated gene silencing</keyword>
<evidence type="ECO:0000256" key="9">
    <source>
        <dbReference type="ARBA" id="ARBA00022884"/>
    </source>
</evidence>
<dbReference type="InterPro" id="IPR026610">
    <property type="entry name" value="Hen1"/>
</dbReference>
<dbReference type="PANTHER" id="PTHR21404">
    <property type="entry name" value="HEN1"/>
    <property type="match status" value="1"/>
</dbReference>
<comment type="cofactor">
    <cofactor evidence="1">
        <name>Mg(2+)</name>
        <dbReference type="ChEBI" id="CHEBI:18420"/>
    </cofactor>
</comment>
<dbReference type="AlphaFoldDB" id="K6W5A7"/>
<evidence type="ECO:0000256" key="11">
    <source>
        <dbReference type="ARBA" id="ARBA00035025"/>
    </source>
</evidence>
<keyword evidence="8" id="KW-0460">Magnesium</keyword>
<evidence type="ECO:0000256" key="7">
    <source>
        <dbReference type="ARBA" id="ARBA00022723"/>
    </source>
</evidence>
<keyword evidence="17" id="KW-1185">Reference proteome</keyword>
<dbReference type="GO" id="GO:0001510">
    <property type="term" value="P:RNA methylation"/>
    <property type="evidence" value="ECO:0007669"/>
    <property type="project" value="InterPro"/>
</dbReference>
<evidence type="ECO:0000259" key="14">
    <source>
        <dbReference type="Pfam" id="PF08242"/>
    </source>
</evidence>
<feature type="region of interest" description="Disordered" evidence="13">
    <location>
        <begin position="530"/>
        <end position="569"/>
    </location>
</feature>
<evidence type="ECO:0000256" key="2">
    <source>
        <dbReference type="ARBA" id="ARBA00009026"/>
    </source>
</evidence>
<dbReference type="GO" id="GO:0003723">
    <property type="term" value="F:RNA binding"/>
    <property type="evidence" value="ECO:0007669"/>
    <property type="project" value="UniProtKB-KW"/>
</dbReference>
<evidence type="ECO:0000313" key="17">
    <source>
        <dbReference type="Proteomes" id="UP000008366"/>
    </source>
</evidence>
<evidence type="ECO:0000256" key="1">
    <source>
        <dbReference type="ARBA" id="ARBA00001946"/>
    </source>
</evidence>
<evidence type="ECO:0000313" key="16">
    <source>
        <dbReference type="EMBL" id="GAB94340.1"/>
    </source>
</evidence>
<reference evidence="16 17" key="1">
    <citation type="submission" date="2012-08" db="EMBL/GenBank/DDBJ databases">
        <title>Whole genome shotgun sequence of Kineosphaera limosa NBRC 100340.</title>
        <authorList>
            <person name="Yoshida I."/>
            <person name="Isaki S."/>
            <person name="Hosoyama A."/>
            <person name="Tsuchikane K."/>
            <person name="Katsumata H."/>
            <person name="Ando Y."/>
            <person name="Ohji S."/>
            <person name="Hamada M."/>
            <person name="Tamura T."/>
            <person name="Yamazoe A."/>
            <person name="Yamazaki S."/>
            <person name="Fujita N."/>
        </authorList>
    </citation>
    <scope>NUCLEOTIDE SEQUENCE [LARGE SCALE GENOMIC DNA]</scope>
    <source>
        <strain evidence="16 17">NBRC 100340</strain>
    </source>
</reference>
<dbReference type="Gene3D" id="3.30.1610.20">
    <property type="entry name" value="Hen1, N-terminal domain"/>
    <property type="match status" value="1"/>
</dbReference>
<evidence type="ECO:0000256" key="10">
    <source>
        <dbReference type="ARBA" id="ARBA00023158"/>
    </source>
</evidence>
<dbReference type="PANTHER" id="PTHR21404:SF3">
    <property type="entry name" value="SMALL RNA 2'-O-METHYLTRANSFERASE"/>
    <property type="match status" value="1"/>
</dbReference>
<dbReference type="EMBL" id="BAHD01000004">
    <property type="protein sequence ID" value="GAB94340.1"/>
    <property type="molecule type" value="Genomic_DNA"/>
</dbReference>
<evidence type="ECO:0000256" key="4">
    <source>
        <dbReference type="ARBA" id="ARBA00022603"/>
    </source>
</evidence>
<dbReference type="InterPro" id="IPR013217">
    <property type="entry name" value="Methyltransf_12"/>
</dbReference>
<comment type="catalytic activity">
    <reaction evidence="12">
        <text>small RNA 3'-end nucleotide + S-adenosyl-L-methionine = small RNA 3'-end 2'-O-methylnucleotide + S-adenosyl-L-homocysteine + H(+)</text>
        <dbReference type="Rhea" id="RHEA:37887"/>
        <dbReference type="Rhea" id="RHEA-COMP:10415"/>
        <dbReference type="Rhea" id="RHEA-COMP:10416"/>
        <dbReference type="ChEBI" id="CHEBI:15378"/>
        <dbReference type="ChEBI" id="CHEBI:57856"/>
        <dbReference type="ChEBI" id="CHEBI:59789"/>
        <dbReference type="ChEBI" id="CHEBI:74896"/>
        <dbReference type="ChEBI" id="CHEBI:74898"/>
        <dbReference type="EC" id="2.1.1.386"/>
    </reaction>
</comment>
<organism evidence="16 17">
    <name type="scientific">Kineosphaera limosa NBRC 100340</name>
    <dbReference type="NCBI Taxonomy" id="1184609"/>
    <lineage>
        <taxon>Bacteria</taxon>
        <taxon>Bacillati</taxon>
        <taxon>Actinomycetota</taxon>
        <taxon>Actinomycetes</taxon>
        <taxon>Micrococcales</taxon>
        <taxon>Dermatophilaceae</taxon>
        <taxon>Kineosphaera</taxon>
    </lineage>
</organism>
<dbReference type="Pfam" id="PF12623">
    <property type="entry name" value="Hen1_L"/>
    <property type="match status" value="1"/>
</dbReference>
<dbReference type="Pfam" id="PF08242">
    <property type="entry name" value="Methyltransf_12"/>
    <property type="match status" value="1"/>
</dbReference>
<keyword evidence="5" id="KW-0808">Transferase</keyword>
<dbReference type="CDD" id="cd02440">
    <property type="entry name" value="AdoMet_MTases"/>
    <property type="match status" value="1"/>
</dbReference>
<dbReference type="eggNOG" id="COG2890">
    <property type="taxonomic scope" value="Bacteria"/>
</dbReference>
<comment type="caution">
    <text evidence="16">The sequence shown here is derived from an EMBL/GenBank/DDBJ whole genome shotgun (WGS) entry which is preliminary data.</text>
</comment>
<dbReference type="NCBIfam" id="TIGR04074">
    <property type="entry name" value="bacter_Hen1"/>
    <property type="match status" value="1"/>
</dbReference>
<dbReference type="InterPro" id="IPR029063">
    <property type="entry name" value="SAM-dependent_MTases_sf"/>
</dbReference>
<evidence type="ECO:0000256" key="5">
    <source>
        <dbReference type="ARBA" id="ARBA00022679"/>
    </source>
</evidence>